<keyword evidence="3" id="KW-0472">Membrane</keyword>
<dbReference type="Pfam" id="PF13855">
    <property type="entry name" value="LRR_8"/>
    <property type="match status" value="2"/>
</dbReference>
<dbReference type="SMART" id="SM00369">
    <property type="entry name" value="LRR_TYP"/>
    <property type="match status" value="5"/>
</dbReference>
<dbReference type="InterPro" id="IPR001611">
    <property type="entry name" value="Leu-rich_rpt"/>
</dbReference>
<feature type="non-terminal residue" evidence="4">
    <location>
        <position position="1"/>
    </location>
</feature>
<dbReference type="PANTHER" id="PTHR24366">
    <property type="entry name" value="IG(IMMUNOGLOBULIN) AND LRR(LEUCINE RICH REPEAT) DOMAINS"/>
    <property type="match status" value="1"/>
</dbReference>
<evidence type="ECO:0000256" key="1">
    <source>
        <dbReference type="ARBA" id="ARBA00022614"/>
    </source>
</evidence>
<dbReference type="Gene3D" id="3.80.10.10">
    <property type="entry name" value="Ribonuclease Inhibitor"/>
    <property type="match status" value="2"/>
</dbReference>
<comment type="caution">
    <text evidence="4">The sequence shown here is derived from an EMBL/GenBank/DDBJ whole genome shotgun (WGS) entry which is preliminary data.</text>
</comment>
<evidence type="ECO:0000256" key="2">
    <source>
        <dbReference type="ARBA" id="ARBA00022737"/>
    </source>
</evidence>
<evidence type="ECO:0000256" key="3">
    <source>
        <dbReference type="SAM" id="Phobius"/>
    </source>
</evidence>
<dbReference type="PANTHER" id="PTHR24366:SF159">
    <property type="entry name" value="CD180 MOLECULE"/>
    <property type="match status" value="1"/>
</dbReference>
<dbReference type="EMBL" id="MNPL01002335">
    <property type="protein sequence ID" value="OQR78353.1"/>
    <property type="molecule type" value="Genomic_DNA"/>
</dbReference>
<keyword evidence="3" id="KW-0812">Transmembrane</keyword>
<reference evidence="4 5" key="1">
    <citation type="journal article" date="2017" name="Gigascience">
        <title>Draft genome of the honey bee ectoparasitic mite, Tropilaelaps mercedesae, is shaped by the parasitic life history.</title>
        <authorList>
            <person name="Dong X."/>
            <person name="Armstrong S.D."/>
            <person name="Xia D."/>
            <person name="Makepeace B.L."/>
            <person name="Darby A.C."/>
            <person name="Kadowaki T."/>
        </authorList>
    </citation>
    <scope>NUCLEOTIDE SEQUENCE [LARGE SCALE GENOMIC DNA]</scope>
    <source>
        <strain evidence="4">Wuxi-XJTLU</strain>
    </source>
</reference>
<dbReference type="InterPro" id="IPR003591">
    <property type="entry name" value="Leu-rich_rpt_typical-subtyp"/>
</dbReference>
<dbReference type="SUPFAM" id="SSF52058">
    <property type="entry name" value="L domain-like"/>
    <property type="match status" value="1"/>
</dbReference>
<feature type="transmembrane region" description="Helical" evidence="3">
    <location>
        <begin position="264"/>
        <end position="287"/>
    </location>
</feature>
<gene>
    <name evidence="4" type="ORF">BIW11_00316</name>
</gene>
<dbReference type="OrthoDB" id="9229163at2759"/>
<keyword evidence="2" id="KW-0677">Repeat</keyword>
<accession>A0A1V9XY57</accession>
<keyword evidence="5" id="KW-1185">Reference proteome</keyword>
<evidence type="ECO:0000313" key="5">
    <source>
        <dbReference type="Proteomes" id="UP000192247"/>
    </source>
</evidence>
<dbReference type="Proteomes" id="UP000192247">
    <property type="component" value="Unassembled WGS sequence"/>
</dbReference>
<dbReference type="AlphaFoldDB" id="A0A1V9XY57"/>
<name>A0A1V9XY57_9ACAR</name>
<dbReference type="STRING" id="418985.A0A1V9XY57"/>
<keyword evidence="1" id="KW-0433">Leucine-rich repeat</keyword>
<evidence type="ECO:0000313" key="4">
    <source>
        <dbReference type="EMBL" id="OQR78353.1"/>
    </source>
</evidence>
<organism evidence="4 5">
    <name type="scientific">Tropilaelaps mercedesae</name>
    <dbReference type="NCBI Taxonomy" id="418985"/>
    <lineage>
        <taxon>Eukaryota</taxon>
        <taxon>Metazoa</taxon>
        <taxon>Ecdysozoa</taxon>
        <taxon>Arthropoda</taxon>
        <taxon>Chelicerata</taxon>
        <taxon>Arachnida</taxon>
        <taxon>Acari</taxon>
        <taxon>Parasitiformes</taxon>
        <taxon>Mesostigmata</taxon>
        <taxon>Gamasina</taxon>
        <taxon>Dermanyssoidea</taxon>
        <taxon>Laelapidae</taxon>
        <taxon>Tropilaelaps</taxon>
    </lineage>
</organism>
<sequence length="336" mass="37848">DNKLTYLAPHEFRHLSKLLFLHLDGNKLTTLKDQTFDGQALKYLGLSRNSISAVETCAFCNSSISELNLSRNSLMSSRDDPLRALSLSLERLDLSYNPTLRGVMVAVLIRHLHKLTVLNLEGIGLYDLPATTFSSVTGLRQLYLNNNSFNEFRYSLFLELKKLEVLNISHNNLRFLRSSVIRSLNDTNTRIIMHDNPWQCQTCYMSHLLSFLSQRPIGDNVKRPVCADPPNVRGLDLYRVQLHKLEECSNPILEPRISGTESQVGLIVAIIIIMVIVTIIIATIVIYRTQGAVYYTHEGDGSRGSLSYDNFGCKDSLDSKRPSIVATIDDTISRSS</sequence>
<dbReference type="InterPro" id="IPR032675">
    <property type="entry name" value="LRR_dom_sf"/>
</dbReference>
<keyword evidence="3" id="KW-1133">Transmembrane helix</keyword>
<protein>
    <submittedName>
        <fullName evidence="4">Leucine-rich repeat-containing protein 15-like</fullName>
    </submittedName>
</protein>
<proteinExistence type="predicted"/>
<dbReference type="InParanoid" id="A0A1V9XY57"/>